<dbReference type="KEGG" id="goe:100906999"/>
<dbReference type="Gene3D" id="3.40.50.1910">
    <property type="match status" value="2"/>
</dbReference>
<dbReference type="Proteomes" id="UP000694867">
    <property type="component" value="Unplaced"/>
</dbReference>
<dbReference type="InterPro" id="IPR043154">
    <property type="entry name" value="Sec-1-like_dom1"/>
</dbReference>
<dbReference type="InterPro" id="IPR043127">
    <property type="entry name" value="Sec-1-like_dom3a"/>
</dbReference>
<dbReference type="GeneID" id="100906999"/>
<protein>
    <submittedName>
        <fullName evidence="3">Vacuolar protein sorting-associated protein 33A</fullName>
    </submittedName>
</protein>
<dbReference type="InterPro" id="IPR036045">
    <property type="entry name" value="Sec1-like_sf"/>
</dbReference>
<proteinExistence type="inferred from homology"/>
<dbReference type="SUPFAM" id="SSF56815">
    <property type="entry name" value="Sec1/munc18-like (SM) proteins"/>
    <property type="match status" value="1"/>
</dbReference>
<reference evidence="3" key="1">
    <citation type="submission" date="2025-08" db="UniProtKB">
        <authorList>
            <consortium name="RefSeq"/>
        </authorList>
    </citation>
    <scope>IDENTIFICATION</scope>
</reference>
<organism evidence="2 3">
    <name type="scientific">Galendromus occidentalis</name>
    <name type="common">western predatory mite</name>
    <dbReference type="NCBI Taxonomy" id="34638"/>
    <lineage>
        <taxon>Eukaryota</taxon>
        <taxon>Metazoa</taxon>
        <taxon>Ecdysozoa</taxon>
        <taxon>Arthropoda</taxon>
        <taxon>Chelicerata</taxon>
        <taxon>Arachnida</taxon>
        <taxon>Acari</taxon>
        <taxon>Parasitiformes</taxon>
        <taxon>Mesostigmata</taxon>
        <taxon>Gamasina</taxon>
        <taxon>Phytoseioidea</taxon>
        <taxon>Phytoseiidae</taxon>
        <taxon>Typhlodrominae</taxon>
        <taxon>Galendromus</taxon>
    </lineage>
</organism>
<evidence type="ECO:0000256" key="1">
    <source>
        <dbReference type="ARBA" id="ARBA00009884"/>
    </source>
</evidence>
<dbReference type="Gene3D" id="3.40.50.2060">
    <property type="match status" value="1"/>
</dbReference>
<dbReference type="InterPro" id="IPR043155">
    <property type="entry name" value="VPS33_dom3b"/>
</dbReference>
<dbReference type="Gene3D" id="1.25.40.850">
    <property type="match status" value="1"/>
</dbReference>
<dbReference type="AlphaFoldDB" id="A0AAJ6QVQ8"/>
<evidence type="ECO:0000313" key="3">
    <source>
        <dbReference type="RefSeq" id="XP_003745503.1"/>
    </source>
</evidence>
<keyword evidence="2" id="KW-1185">Reference proteome</keyword>
<dbReference type="RefSeq" id="XP_003745503.1">
    <property type="nucleotide sequence ID" value="XM_003745455.1"/>
</dbReference>
<dbReference type="Pfam" id="PF00995">
    <property type="entry name" value="Sec1"/>
    <property type="match status" value="1"/>
</dbReference>
<evidence type="ECO:0000313" key="2">
    <source>
        <dbReference type="Proteomes" id="UP000694867"/>
    </source>
</evidence>
<accession>A0AAJ6QVQ8</accession>
<comment type="similarity">
    <text evidence="1">Belongs to the STXBP/unc-18/SEC1 family.</text>
</comment>
<dbReference type="PANTHER" id="PTHR11679">
    <property type="entry name" value="VESICLE PROTEIN SORTING-ASSOCIATED"/>
    <property type="match status" value="1"/>
</dbReference>
<dbReference type="InterPro" id="IPR027482">
    <property type="entry name" value="Sec1-like_dom2"/>
</dbReference>
<name>A0AAJ6QVQ8_9ACAR</name>
<dbReference type="Gene3D" id="3.90.830.10">
    <property type="entry name" value="Syntaxin Binding Protein 1, Chain A, domain 2"/>
    <property type="match status" value="1"/>
</dbReference>
<dbReference type="GO" id="GO:0016192">
    <property type="term" value="P:vesicle-mediated transport"/>
    <property type="evidence" value="ECO:0007669"/>
    <property type="project" value="InterPro"/>
</dbReference>
<gene>
    <name evidence="3" type="primary">LOC100906999</name>
</gene>
<dbReference type="CTD" id="32947"/>
<dbReference type="InterPro" id="IPR001619">
    <property type="entry name" value="Sec1-like"/>
</dbReference>
<sequence length="603" mass="68414">MVSTGHLSSGRLNLAQIRESYVRDMLNLLDSVGGTKCLIWDEELTSPVATVIEYHILKARGVVYMIQSCKMGMEIATVAQNVIFILRPRSKYMDVVADCIKHTKNVDFHIFFVPRASFPCQQRLEKLGVFGSVQIHQLLIEVFPLDPDLMSMDLDGLFRECYVDGDTSQLLAVARALSMLQSLFGVIPYVRGKGVQAQRILELMARLRKELSGKESPQVAQIDTLFLLDRSVDLLSPLATQLTYEGLLDEMYGIKDSFIKFPAEVIPEEFHVKTPNSSEKKPTTVIFQLNSSEDLYVALRDRNFNTVGPVLNQMAKQLSKQYDERHEAKTISAMKDFVSRLPKIQETKRSLTKHCTLSELVQQRISNPDFTEDLYCEQEFLRGEYGPDQIHPHIENCIALGRPLLRVIRLICMHSLTANGFKPKLMEHYKREVVHQYGIETLTLLKNLEKCGLLKTYVTSQKGYSMMLKTLRLTVDNVNDMEPQDPAFVHQMYAPLSVRLLQFYGTPGWRAITDILEVLPGATIEDYQHAAATKLQRRNSRESLQSGHGSEDKKLCLVVFIGGCTFAEITALRWLSQQGDCSLEFVVLTTSIISGDRFIKTLM</sequence>